<feature type="compositionally biased region" description="Basic and acidic residues" evidence="9">
    <location>
        <begin position="83"/>
        <end position="130"/>
    </location>
</feature>
<feature type="domain" description="C2H2-type" evidence="10">
    <location>
        <begin position="322"/>
        <end position="349"/>
    </location>
</feature>
<feature type="domain" description="C2H2-type" evidence="10">
    <location>
        <begin position="1369"/>
        <end position="1396"/>
    </location>
</feature>
<gene>
    <name evidence="12" type="primary">LOC110071571</name>
</gene>
<dbReference type="GeneID" id="110071571"/>
<feature type="region of interest" description="Disordered" evidence="9">
    <location>
        <begin position="431"/>
        <end position="475"/>
    </location>
</feature>
<evidence type="ECO:0000256" key="9">
    <source>
        <dbReference type="SAM" id="MobiDB-lite"/>
    </source>
</evidence>
<dbReference type="Gene3D" id="3.30.160.60">
    <property type="entry name" value="Classic Zinc Finger"/>
    <property type="match status" value="17"/>
</dbReference>
<dbReference type="Proteomes" id="UP001652642">
    <property type="component" value="Chromosome 2"/>
</dbReference>
<feature type="compositionally biased region" description="Basic and acidic residues" evidence="9">
    <location>
        <begin position="432"/>
        <end position="443"/>
    </location>
</feature>
<evidence type="ECO:0000256" key="1">
    <source>
        <dbReference type="ARBA" id="ARBA00004123"/>
    </source>
</evidence>
<feature type="compositionally biased region" description="Basic and acidic residues" evidence="9">
    <location>
        <begin position="1074"/>
        <end position="1100"/>
    </location>
</feature>
<feature type="compositionally biased region" description="Basic and acidic residues" evidence="9">
    <location>
        <begin position="530"/>
        <end position="539"/>
    </location>
</feature>
<feature type="compositionally biased region" description="Acidic residues" evidence="9">
    <location>
        <begin position="1038"/>
        <end position="1055"/>
    </location>
</feature>
<feature type="domain" description="C2H2-type" evidence="10">
    <location>
        <begin position="1341"/>
        <end position="1368"/>
    </location>
</feature>
<feature type="compositionally biased region" description="Basic and acidic residues" evidence="9">
    <location>
        <begin position="1142"/>
        <end position="1163"/>
    </location>
</feature>
<dbReference type="PANTHER" id="PTHR24376:SF243">
    <property type="entry name" value="C2H2-TYPE DOMAIN-CONTAINING PROTEIN"/>
    <property type="match status" value="1"/>
</dbReference>
<evidence type="ECO:0000256" key="4">
    <source>
        <dbReference type="ARBA" id="ARBA00022771"/>
    </source>
</evidence>
<dbReference type="PANTHER" id="PTHR24376">
    <property type="entry name" value="ZINC FINGER PROTEIN"/>
    <property type="match status" value="1"/>
</dbReference>
<feature type="region of interest" description="Disordered" evidence="9">
    <location>
        <begin position="530"/>
        <end position="552"/>
    </location>
</feature>
<evidence type="ECO:0000256" key="8">
    <source>
        <dbReference type="PROSITE-ProRule" id="PRU00042"/>
    </source>
</evidence>
<name>A0ABM5FSS3_9SAUR</name>
<comment type="subcellular location">
    <subcellularLocation>
        <location evidence="1">Nucleus</location>
    </subcellularLocation>
</comment>
<dbReference type="InterPro" id="IPR036236">
    <property type="entry name" value="Znf_C2H2_sf"/>
</dbReference>
<reference evidence="12" key="2">
    <citation type="submission" date="2025-08" db="UniProtKB">
        <authorList>
            <consortium name="RefSeq"/>
        </authorList>
    </citation>
    <scope>IDENTIFICATION</scope>
</reference>
<feature type="domain" description="C2H2-type" evidence="10">
    <location>
        <begin position="1229"/>
        <end position="1256"/>
    </location>
</feature>
<sequence length="1400" mass="159604">MQPQKSWFWYRWLMRRSAWQITGRPGTLLEGEEQQQQLETPEDPEDDDGEEAPALPSGILEAFPNLQGMDSFLQRNQGAFHPWSRDKDDAQEEEGRLHRTSPERVEDEKENCGKRDESQREKANEANERKNKPHPYLRGVVCQKEEEKTIKKCLNVLQSSESGLRSPLRKSPVKCPTCHSEENLCKCLEHGESSRRRPEDTGFPTGEKAYEESGSEKCFSVSSPLLVTQPVHSEGKLYEGQECGKSFKGGSGLKGHQGMDSEKSCHKCLECGKFFMWHLSLREHKKIHAREKPFPCEECGKRFTNRSNLVVHQQIHSGEKTFPSEECGKMFSRSSNLVAHQRIYSGEKRWPMKTNAWCIPGRPGPLLEGEQQQLETLENPEDDDTEEALALPSGVLEASRPLPGIEFFYKGIGEPFILGVGTKLEADDVQEEERKLHRTSSERVEDENGNCGKRNESQREKENEANERKNKPHPDLRGVVCQEEEEKSIKRSLNLFQSSESGLRSPLRKSPVKCPTCHSEENLCKCLEHGESSRRRPEDPAFPTGEKPYEDSESEKCFIVTSALQDTQPVHSEGKLYKGEECGKSFKGSSGLKEHQGMDSEKSCHKCLECGKFFMWHLSLRQHKKIHSGEKPFPCEESGKRFTNHSNLVVHQQIHSGEKTFPSEECGKMFTQNSNLVAHQRIYSGEKRWPMKTNAWRIPGRPGPLLEGEQKQLETPEDPEDDDGEEALALPSDVLEASRPLPDDVQEEEGKLHRTSPERVEDENGNCGIRDESRRQKENEANERKNKLHPYLRGVVCEQAEEKTMKRHLNVLQNSEFELRSPLRKSPVKCPTCHSEENLCKCLEHGESSRRSPEDPAFPTGEKPYEDSGSEKCFSVSSDLHITQPVHSEGKLYKGEEYGKSFKGSSGLKQYQGIDSEKSCHKCLKCGKFFMWHLSLREHQKIHIGQKPFPCEKCGKRFANRLNLVVHQQIHSGEKTFPSEECGEMFSQNTNLVAHQRINSGEKRTLLCCPRWPMKTNAWHIPGRPGPLPEGEQKQLETTEDPEDDDGEEADDAQEEEGRLHGTSPERVEDENENCGKRDELQREKENEANERKNKPHPDLRGVVCQEEEEKTIKRSLNLFQSSESGLRSPQRKSPAKCPTCHSEENLCKCLEHGESSRRRPEDSGFPTGEKPYEDSGSEKCFSVSSALQVTQPVHSEGKLYKGEECGKSFKGSSGLKQHQGMHIEESPYKCLECGKGFTRHSSLREHQRIHTGEKPYQCNECGKMFSQHSNLRVHQRIHSGEKPYACDECGKCFTQLSNLTRHQRSHSGDKPYHCKICGKKFSSSSTLTIHQRIHSGEKPYTCKECGKCFSDPSAFRAHQRRHTGEKPYQCKECGKMFSQHSNLRVHQRSHPREKPYACD</sequence>
<evidence type="ECO:0000256" key="5">
    <source>
        <dbReference type="ARBA" id="ARBA00022833"/>
    </source>
</evidence>
<feature type="domain" description="C2H2-type" evidence="10">
    <location>
        <begin position="977"/>
        <end position="1004"/>
    </location>
</feature>
<feature type="domain" description="C2H2-type" evidence="10">
    <location>
        <begin position="266"/>
        <end position="293"/>
    </location>
</feature>
<dbReference type="RefSeq" id="XP_072848461.1">
    <property type="nucleotide sequence ID" value="XM_072992360.1"/>
</dbReference>
<feature type="compositionally biased region" description="Basic and acidic residues" evidence="9">
    <location>
        <begin position="748"/>
        <end position="759"/>
    </location>
</feature>
<feature type="domain" description="C2H2-type" evidence="10">
    <location>
        <begin position="1257"/>
        <end position="1284"/>
    </location>
</feature>
<feature type="domain" description="C2H2-type" evidence="10">
    <location>
        <begin position="1201"/>
        <end position="1228"/>
    </location>
</feature>
<accession>A0ABM5FSS3</accession>
<organism evidence="11 12">
    <name type="scientific">Pogona vitticeps</name>
    <name type="common">central bearded dragon</name>
    <dbReference type="NCBI Taxonomy" id="103695"/>
    <lineage>
        <taxon>Eukaryota</taxon>
        <taxon>Metazoa</taxon>
        <taxon>Chordata</taxon>
        <taxon>Craniata</taxon>
        <taxon>Vertebrata</taxon>
        <taxon>Euteleostomi</taxon>
        <taxon>Lepidosauria</taxon>
        <taxon>Squamata</taxon>
        <taxon>Bifurcata</taxon>
        <taxon>Unidentata</taxon>
        <taxon>Episquamata</taxon>
        <taxon>Toxicofera</taxon>
        <taxon>Iguania</taxon>
        <taxon>Acrodonta</taxon>
        <taxon>Agamidae</taxon>
        <taxon>Amphibolurinae</taxon>
        <taxon>Pogona</taxon>
    </lineage>
</organism>
<proteinExistence type="predicted"/>
<feature type="domain" description="C2H2-type" evidence="10">
    <location>
        <begin position="633"/>
        <end position="660"/>
    </location>
</feature>
<feature type="compositionally biased region" description="Acidic residues" evidence="9">
    <location>
        <begin position="715"/>
        <end position="726"/>
    </location>
</feature>
<dbReference type="PROSITE" id="PS50157">
    <property type="entry name" value="ZINC_FINGER_C2H2_2"/>
    <property type="match status" value="16"/>
</dbReference>
<dbReference type="Pfam" id="PF00096">
    <property type="entry name" value="zf-C2H2"/>
    <property type="match status" value="10"/>
</dbReference>
<keyword evidence="7" id="KW-0539">Nucleus</keyword>
<feature type="compositionally biased region" description="Basic and acidic residues" evidence="9">
    <location>
        <begin position="845"/>
        <end position="854"/>
    </location>
</feature>
<feature type="compositionally biased region" description="Basic and acidic residues" evidence="9">
    <location>
        <begin position="453"/>
        <end position="475"/>
    </location>
</feature>
<evidence type="ECO:0000313" key="11">
    <source>
        <dbReference type="Proteomes" id="UP001652642"/>
    </source>
</evidence>
<feature type="domain" description="C2H2-type" evidence="10">
    <location>
        <begin position="921"/>
        <end position="948"/>
    </location>
</feature>
<evidence type="ECO:0000313" key="12">
    <source>
        <dbReference type="RefSeq" id="XP_072848461.1"/>
    </source>
</evidence>
<feature type="domain" description="C2H2-type" evidence="10">
    <location>
        <begin position="1285"/>
        <end position="1312"/>
    </location>
</feature>
<keyword evidence="2" id="KW-0479">Metal-binding</keyword>
<keyword evidence="4 8" id="KW-0863">Zinc-finger</keyword>
<dbReference type="InterPro" id="IPR013087">
    <property type="entry name" value="Znf_C2H2_type"/>
</dbReference>
<keyword evidence="5" id="KW-0862">Zinc</keyword>
<keyword evidence="6" id="KW-0238">DNA-binding</keyword>
<dbReference type="SMART" id="SM00355">
    <property type="entry name" value="ZnF_C2H2"/>
    <property type="match status" value="13"/>
</dbReference>
<feature type="domain" description="C2H2-type" evidence="10">
    <location>
        <begin position="294"/>
        <end position="321"/>
    </location>
</feature>
<evidence type="ECO:0000256" key="7">
    <source>
        <dbReference type="ARBA" id="ARBA00023242"/>
    </source>
</evidence>
<dbReference type="PROSITE" id="PS00028">
    <property type="entry name" value="ZINC_FINGER_C2H2_1"/>
    <property type="match status" value="11"/>
</dbReference>
<feature type="compositionally biased region" description="Acidic residues" evidence="9">
    <location>
        <begin position="40"/>
        <end position="51"/>
    </location>
</feature>
<keyword evidence="3" id="KW-0677">Repeat</keyword>
<feature type="region of interest" description="Disordered" evidence="9">
    <location>
        <begin position="845"/>
        <end position="872"/>
    </location>
</feature>
<evidence type="ECO:0000256" key="6">
    <source>
        <dbReference type="ARBA" id="ARBA00023125"/>
    </source>
</evidence>
<feature type="region of interest" description="Disordered" evidence="9">
    <location>
        <begin position="694"/>
        <end position="786"/>
    </location>
</feature>
<dbReference type="SUPFAM" id="SSF57667">
    <property type="entry name" value="beta-beta-alpha zinc fingers"/>
    <property type="match status" value="11"/>
</dbReference>
<feature type="compositionally biased region" description="Polar residues" evidence="9">
    <location>
        <begin position="1118"/>
        <end position="1128"/>
    </location>
</feature>
<evidence type="ECO:0000259" key="10">
    <source>
        <dbReference type="PROSITE" id="PS50157"/>
    </source>
</evidence>
<evidence type="ECO:0000256" key="2">
    <source>
        <dbReference type="ARBA" id="ARBA00022723"/>
    </source>
</evidence>
<keyword evidence="11" id="KW-1185">Reference proteome</keyword>
<feature type="region of interest" description="Disordered" evidence="9">
    <location>
        <begin position="24"/>
        <end position="135"/>
    </location>
</feature>
<protein>
    <recommendedName>
        <fullName evidence="10">C2H2-type domain-containing protein</fullName>
    </recommendedName>
</protein>
<feature type="compositionally biased region" description="Basic and acidic residues" evidence="9">
    <location>
        <begin position="769"/>
        <end position="785"/>
    </location>
</feature>
<feature type="domain" description="C2H2-type" evidence="10">
    <location>
        <begin position="661"/>
        <end position="688"/>
    </location>
</feature>
<reference evidence="11" key="1">
    <citation type="submission" date="2025-05" db="UniProtKB">
        <authorList>
            <consortium name="RefSeq"/>
        </authorList>
    </citation>
    <scope>NUCLEOTIDE SEQUENCE [LARGE SCALE GENOMIC DNA]</scope>
</reference>
<evidence type="ECO:0000256" key="3">
    <source>
        <dbReference type="ARBA" id="ARBA00022737"/>
    </source>
</evidence>
<feature type="compositionally biased region" description="Basic and acidic residues" evidence="9">
    <location>
        <begin position="1056"/>
        <end position="1067"/>
    </location>
</feature>
<feature type="region of interest" description="Disordered" evidence="9">
    <location>
        <begin position="1019"/>
        <end position="1178"/>
    </location>
</feature>
<feature type="domain" description="C2H2-type" evidence="10">
    <location>
        <begin position="605"/>
        <end position="632"/>
    </location>
</feature>
<feature type="domain" description="C2H2-type" evidence="10">
    <location>
        <begin position="949"/>
        <end position="976"/>
    </location>
</feature>
<feature type="domain" description="C2H2-type" evidence="10">
    <location>
        <begin position="1313"/>
        <end position="1340"/>
    </location>
</feature>